<name>A0ABY2SBI3_9PSEU</name>
<comment type="caution">
    <text evidence="2">The sequence shown here is derived from an EMBL/GenBank/DDBJ whole genome shotgun (WGS) entry which is preliminary data.</text>
</comment>
<dbReference type="InterPro" id="IPR036291">
    <property type="entry name" value="NAD(P)-bd_dom_sf"/>
</dbReference>
<dbReference type="PANTHER" id="PTHR43355">
    <property type="entry name" value="FLAVIN REDUCTASE (NADPH)"/>
    <property type="match status" value="1"/>
</dbReference>
<evidence type="ECO:0000313" key="3">
    <source>
        <dbReference type="Proteomes" id="UP000309992"/>
    </source>
</evidence>
<dbReference type="SUPFAM" id="SSF51735">
    <property type="entry name" value="NAD(P)-binding Rossmann-fold domains"/>
    <property type="match status" value="1"/>
</dbReference>
<accession>A0ABY2SBI3</accession>
<dbReference type="Proteomes" id="UP000309992">
    <property type="component" value="Unassembled WGS sequence"/>
</dbReference>
<gene>
    <name evidence="2" type="ORF">FCN18_08860</name>
</gene>
<evidence type="ECO:0000313" key="2">
    <source>
        <dbReference type="EMBL" id="TKG72345.1"/>
    </source>
</evidence>
<keyword evidence="3" id="KW-1185">Reference proteome</keyword>
<dbReference type="EMBL" id="SWMS01000003">
    <property type="protein sequence ID" value="TKG72345.1"/>
    <property type="molecule type" value="Genomic_DNA"/>
</dbReference>
<organism evidence="2 3">
    <name type="scientific">Prauserella endophytica</name>
    <dbReference type="NCBI Taxonomy" id="1592324"/>
    <lineage>
        <taxon>Bacteria</taxon>
        <taxon>Bacillati</taxon>
        <taxon>Actinomycetota</taxon>
        <taxon>Actinomycetes</taxon>
        <taxon>Pseudonocardiales</taxon>
        <taxon>Pseudonocardiaceae</taxon>
        <taxon>Prauserella</taxon>
        <taxon>Prauserella coralliicola group</taxon>
    </lineage>
</organism>
<evidence type="ECO:0000259" key="1">
    <source>
        <dbReference type="Pfam" id="PF13460"/>
    </source>
</evidence>
<sequence>MKLTIFGATGGTGKQLVRQALDAGHAVTAVVRDPARLPISHASLEVVTADVTDAGALRPLVEGRDAVLSSLGAGSRSGAGIATAGTTAILTAMAESGVRRFVAVSAMPVGPVPPGESLFFRGVRRVLLTALKDVYADLARMEAEIARSDTDWTVLWPPQLTDGPLTGAYAREIGANVAKRHKISRADLAHAMLAALDDPATVRRPVGVGS</sequence>
<dbReference type="RefSeq" id="WP_137094344.1">
    <property type="nucleotide sequence ID" value="NZ_SWMS01000003.1"/>
</dbReference>
<dbReference type="InterPro" id="IPR051606">
    <property type="entry name" value="Polyketide_Oxido-like"/>
</dbReference>
<dbReference type="Pfam" id="PF13460">
    <property type="entry name" value="NAD_binding_10"/>
    <property type="match status" value="1"/>
</dbReference>
<dbReference type="CDD" id="cd05244">
    <property type="entry name" value="BVR-B_like_SDR_a"/>
    <property type="match status" value="1"/>
</dbReference>
<dbReference type="PANTHER" id="PTHR43355:SF2">
    <property type="entry name" value="FLAVIN REDUCTASE (NADPH)"/>
    <property type="match status" value="1"/>
</dbReference>
<feature type="domain" description="NAD(P)-binding" evidence="1">
    <location>
        <begin position="7"/>
        <end position="199"/>
    </location>
</feature>
<dbReference type="Gene3D" id="3.40.50.720">
    <property type="entry name" value="NAD(P)-binding Rossmann-like Domain"/>
    <property type="match status" value="1"/>
</dbReference>
<reference evidence="2 3" key="1">
    <citation type="journal article" date="2015" name="Antonie Van Leeuwenhoek">
        <title>Prauserella endophytica sp. nov., an endophytic actinobacterium isolated from Tamarix taklamakanensis.</title>
        <authorList>
            <person name="Liu J.M."/>
            <person name="Habden X."/>
            <person name="Guo L."/>
            <person name="Tuo L."/>
            <person name="Jiang Z.K."/>
            <person name="Liu S.W."/>
            <person name="Liu X.F."/>
            <person name="Chen L."/>
            <person name="Li R.F."/>
            <person name="Zhang Y.Q."/>
            <person name="Sun C.H."/>
        </authorList>
    </citation>
    <scope>NUCLEOTIDE SEQUENCE [LARGE SCALE GENOMIC DNA]</scope>
    <source>
        <strain evidence="2 3">CGMCC 4.7182</strain>
    </source>
</reference>
<proteinExistence type="predicted"/>
<dbReference type="InterPro" id="IPR016040">
    <property type="entry name" value="NAD(P)-bd_dom"/>
</dbReference>
<protein>
    <submittedName>
        <fullName evidence="2">SDR family oxidoreductase</fullName>
    </submittedName>
</protein>